<dbReference type="OrthoDB" id="349305at2759"/>
<feature type="region of interest" description="Disordered" evidence="2">
    <location>
        <begin position="332"/>
        <end position="389"/>
    </location>
</feature>
<dbReference type="AlphaFoldDB" id="U6MZQ6"/>
<proteinExistence type="predicted"/>
<dbReference type="EMBL" id="HG725273">
    <property type="protein sequence ID" value="CDJ67994.1"/>
    <property type="molecule type" value="Genomic_DNA"/>
</dbReference>
<name>U6MZQ6_9EIME</name>
<keyword evidence="1" id="KW-0175">Coiled coil</keyword>
<gene>
    <name evidence="3" type="ORF">ENH_00046330</name>
</gene>
<dbReference type="VEuPathDB" id="ToxoDB:ENH_00046330"/>
<dbReference type="RefSeq" id="XP_013436461.1">
    <property type="nucleotide sequence ID" value="XM_013581007.1"/>
</dbReference>
<feature type="compositionally biased region" description="Low complexity" evidence="2">
    <location>
        <begin position="339"/>
        <end position="373"/>
    </location>
</feature>
<evidence type="ECO:0000313" key="4">
    <source>
        <dbReference type="Proteomes" id="UP000030754"/>
    </source>
</evidence>
<dbReference type="GeneID" id="25474789"/>
<accession>U6MZQ6</accession>
<evidence type="ECO:0000256" key="2">
    <source>
        <dbReference type="SAM" id="MobiDB-lite"/>
    </source>
</evidence>
<evidence type="ECO:0000256" key="1">
    <source>
        <dbReference type="SAM" id="Coils"/>
    </source>
</evidence>
<organism evidence="3 4">
    <name type="scientific">Eimeria necatrix</name>
    <dbReference type="NCBI Taxonomy" id="51315"/>
    <lineage>
        <taxon>Eukaryota</taxon>
        <taxon>Sar</taxon>
        <taxon>Alveolata</taxon>
        <taxon>Apicomplexa</taxon>
        <taxon>Conoidasida</taxon>
        <taxon>Coccidia</taxon>
        <taxon>Eucoccidiorida</taxon>
        <taxon>Eimeriorina</taxon>
        <taxon>Eimeriidae</taxon>
        <taxon>Eimeria</taxon>
    </lineage>
</organism>
<reference evidence="3" key="2">
    <citation type="submission" date="2013-10" db="EMBL/GenBank/DDBJ databases">
        <authorList>
            <person name="Aslett M."/>
        </authorList>
    </citation>
    <scope>NUCLEOTIDE SEQUENCE [LARGE SCALE GENOMIC DNA]</scope>
    <source>
        <strain evidence="3">Houghton</strain>
    </source>
</reference>
<evidence type="ECO:0000313" key="3">
    <source>
        <dbReference type="EMBL" id="CDJ67994.1"/>
    </source>
</evidence>
<reference evidence="3" key="1">
    <citation type="submission" date="2013-10" db="EMBL/GenBank/DDBJ databases">
        <title>Genomic analysis of the causative agents of coccidiosis in chickens.</title>
        <authorList>
            <person name="Reid A.J."/>
            <person name="Blake D."/>
            <person name="Billington K."/>
            <person name="Browne H."/>
            <person name="Dunn M."/>
            <person name="Hung S."/>
            <person name="Kawahara F."/>
            <person name="Miranda-Saavedra D."/>
            <person name="Mourier T."/>
            <person name="Nagra H."/>
            <person name="Otto T.D."/>
            <person name="Rawlings N."/>
            <person name="Sanchez A."/>
            <person name="Sanders M."/>
            <person name="Subramaniam C."/>
            <person name="Tay Y."/>
            <person name="Dear P."/>
            <person name="Doerig C."/>
            <person name="Gruber A."/>
            <person name="Parkinson J."/>
            <person name="Shirley M."/>
            <person name="Wan K.L."/>
            <person name="Berriman M."/>
            <person name="Tomley F."/>
            <person name="Pain A."/>
        </authorList>
    </citation>
    <scope>NUCLEOTIDE SEQUENCE [LARGE SCALE GENOMIC DNA]</scope>
    <source>
        <strain evidence="3">Houghton</strain>
    </source>
</reference>
<sequence>MGRGHTEIKGLLALMPAAAQEQYKQVAERYADIVEAKAKAPSAAAAASLEEHMGHLLLQQQGPSGRQVGEQLLQTAAALTVSLAAQEAHLRDVVAALEAKQLLCDSLLQRLQAALEVALARRAAALQQQQQQQQQQLAAAAAGLRAAVQAGAQQLKQQVEAEIARVTSMQVPVEMAQQQLQQLQQQAASWAAAVGQSTFALDALLEAAAKLAAAAAALPENHRFDAAPLQQAVQQAQDTKKAVRQQKAQVQQLLRILGSHLAFEQQRQQQLFQQQQQHFPPFGPAAAAAAAAAPPAPGDLYSAYALPTQHPQQQQQQQQQQTALQPQLLPAAGPHIAFPGLPGAPQGAPLGAPLGAPQGGPQLPLGAPHIPTAPQMPPPQGPHPTAGAP</sequence>
<dbReference type="Proteomes" id="UP000030754">
    <property type="component" value="Unassembled WGS sequence"/>
</dbReference>
<protein>
    <submittedName>
        <fullName evidence="3">Uncharacterized protein</fullName>
    </submittedName>
</protein>
<feature type="coiled-coil region" evidence="1">
    <location>
        <begin position="229"/>
        <end position="256"/>
    </location>
</feature>
<keyword evidence="4" id="KW-1185">Reference proteome</keyword>